<comment type="caution">
    <text evidence="2">The sequence shown here is derived from an EMBL/GenBank/DDBJ whole genome shotgun (WGS) entry which is preliminary data.</text>
</comment>
<evidence type="ECO:0000256" key="1">
    <source>
        <dbReference type="SAM" id="MobiDB-lite"/>
    </source>
</evidence>
<protein>
    <submittedName>
        <fullName evidence="2">Uncharacterized protein</fullName>
    </submittedName>
</protein>
<feature type="region of interest" description="Disordered" evidence="1">
    <location>
        <begin position="57"/>
        <end position="120"/>
    </location>
</feature>
<dbReference type="AlphaFoldDB" id="A0A9N8HGV7"/>
<organism evidence="2 3">
    <name type="scientific">Seminavis robusta</name>
    <dbReference type="NCBI Taxonomy" id="568900"/>
    <lineage>
        <taxon>Eukaryota</taxon>
        <taxon>Sar</taxon>
        <taxon>Stramenopiles</taxon>
        <taxon>Ochrophyta</taxon>
        <taxon>Bacillariophyta</taxon>
        <taxon>Bacillariophyceae</taxon>
        <taxon>Bacillariophycidae</taxon>
        <taxon>Naviculales</taxon>
        <taxon>Naviculaceae</taxon>
        <taxon>Seminavis</taxon>
    </lineage>
</organism>
<feature type="region of interest" description="Disordered" evidence="1">
    <location>
        <begin position="163"/>
        <end position="197"/>
    </location>
</feature>
<feature type="compositionally biased region" description="Basic residues" evidence="1">
    <location>
        <begin position="82"/>
        <end position="91"/>
    </location>
</feature>
<evidence type="ECO:0000313" key="2">
    <source>
        <dbReference type="EMBL" id="CAB9514598.1"/>
    </source>
</evidence>
<dbReference type="Proteomes" id="UP001153069">
    <property type="component" value="Unassembled WGS sequence"/>
</dbReference>
<gene>
    <name evidence="2" type="ORF">SEMRO_663_G183530.1</name>
</gene>
<sequence length="226" mass="24897">MNQSLRFYLADLVGDARQLIITTDNARIPRELSGGDHSVGGDESTFSGYSGYSSLMDASTESMGSSSSRWDSEAGPETTKEKKSRRPRLPSRRSDSSPPSSPTTEARITRRVNTKNASPATRKRIAECFDQVDDAEMVDCCRRASLSDDRMCLADAAAQGMLRKPQRQLSGNGRSRSSEKQRQPRRKRGEDQSKRNVSAILGEAIRELGMEGAVQRDIPLPALSKQ</sequence>
<name>A0A9N8HGV7_9STRA</name>
<proteinExistence type="predicted"/>
<keyword evidence="3" id="KW-1185">Reference proteome</keyword>
<feature type="compositionally biased region" description="Basic and acidic residues" evidence="1">
    <location>
        <begin position="176"/>
        <end position="194"/>
    </location>
</feature>
<dbReference type="EMBL" id="CAICTM010000662">
    <property type="protein sequence ID" value="CAB9514598.1"/>
    <property type="molecule type" value="Genomic_DNA"/>
</dbReference>
<feature type="compositionally biased region" description="Polar residues" evidence="1">
    <location>
        <begin position="57"/>
        <end position="69"/>
    </location>
</feature>
<reference evidence="2" key="1">
    <citation type="submission" date="2020-06" db="EMBL/GenBank/DDBJ databases">
        <authorList>
            <consortium name="Plant Systems Biology data submission"/>
        </authorList>
    </citation>
    <scope>NUCLEOTIDE SEQUENCE</scope>
    <source>
        <strain evidence="2">D6</strain>
    </source>
</reference>
<evidence type="ECO:0000313" key="3">
    <source>
        <dbReference type="Proteomes" id="UP001153069"/>
    </source>
</evidence>
<accession>A0A9N8HGV7</accession>